<protein>
    <recommendedName>
        <fullName evidence="14">Transmembrane protein</fullName>
    </recommendedName>
</protein>
<feature type="compositionally biased region" description="Low complexity" evidence="11">
    <location>
        <begin position="82"/>
        <end position="93"/>
    </location>
</feature>
<keyword evidence="5" id="KW-0053">Apoptosis</keyword>
<dbReference type="EMBL" id="JBBNAG010000007">
    <property type="protein sequence ID" value="KAK9118052.1"/>
    <property type="molecule type" value="Genomic_DNA"/>
</dbReference>
<evidence type="ECO:0000313" key="13">
    <source>
        <dbReference type="Proteomes" id="UP001419268"/>
    </source>
</evidence>
<dbReference type="InterPro" id="IPR019308">
    <property type="entry name" value="TMEM214"/>
</dbReference>
<dbReference type="Proteomes" id="UP001419268">
    <property type="component" value="Unassembled WGS sequence"/>
</dbReference>
<sequence length="581" mass="63532">MDESSAPFEHFDSLAFSTKNKNNNEWQTVSYAKSKRKQSAKPQPQPQQQPSSSDLYGPANVFLAVEQHAEDRRNRRERAAEEAAAAEAAEAAEGGIGESGDGDGEVGVVENGGLEKVKKAKKVKKPKISVAEAAAKIDGADLGAFLVDISSSFEAQQDIQLMRFADYFARAFSGVSAAQFPWTKMFRESPLAKIADVPICYISEAVYKTSVDWINKKSTEALGSFVLWSLDSIFVDLANQLGGHKGSKKVAQQPSSKSQVAIFVVLAMVLRRKPDSLVSLLSILKDDAKYQGQDKLPVIIWAISQTCQGDLVVGMYLWVHFLLPMLGGKSCNPQSRDLILQLLERILSTPKAQPILLNGAVRKGERLVSPSALELLLRLTFPASSARVKATERFEAAYPTLKELALAGSPGSKAMKQVLQQLLIIAINAASENIPELSNEGTSLFIWCLSQSPDAYKQWDNIYQDNIEASVAVLRKLSNEWSKHSGTLTSVVELRETIKSFMKKNEKALASQADGGNQASIRDADKLCRVILGKSSRGNMCMKSMVFAIVAAGVGAFVMSSNMDSWDLKKLSLMFTSQQFF</sequence>
<organism evidence="12 13">
    <name type="scientific">Stephania cephalantha</name>
    <dbReference type="NCBI Taxonomy" id="152367"/>
    <lineage>
        <taxon>Eukaryota</taxon>
        <taxon>Viridiplantae</taxon>
        <taxon>Streptophyta</taxon>
        <taxon>Embryophyta</taxon>
        <taxon>Tracheophyta</taxon>
        <taxon>Spermatophyta</taxon>
        <taxon>Magnoliopsida</taxon>
        <taxon>Ranunculales</taxon>
        <taxon>Menispermaceae</taxon>
        <taxon>Menispermoideae</taxon>
        <taxon>Cissampelideae</taxon>
        <taxon>Stephania</taxon>
    </lineage>
</organism>
<dbReference type="Pfam" id="PF10151">
    <property type="entry name" value="TMEM214"/>
    <property type="match status" value="1"/>
</dbReference>
<feature type="compositionally biased region" description="Polar residues" evidence="11">
    <location>
        <begin position="15"/>
        <end position="31"/>
    </location>
</feature>
<evidence type="ECO:0000256" key="9">
    <source>
        <dbReference type="ARBA" id="ARBA00023180"/>
    </source>
</evidence>
<dbReference type="AlphaFoldDB" id="A0AAP0INZ9"/>
<feature type="region of interest" description="Disordered" evidence="11">
    <location>
        <begin position="1"/>
        <end position="108"/>
    </location>
</feature>
<feature type="compositionally biased region" description="Basic and acidic residues" evidence="11">
    <location>
        <begin position="67"/>
        <end position="81"/>
    </location>
</feature>
<accession>A0AAP0INZ9</accession>
<evidence type="ECO:0000256" key="3">
    <source>
        <dbReference type="ARBA" id="ARBA00011720"/>
    </source>
</evidence>
<keyword evidence="8" id="KW-0472">Membrane</keyword>
<dbReference type="PANTHER" id="PTHR13448">
    <property type="entry name" value="TRANSMEMBRANE PROTEIN 214"/>
    <property type="match status" value="1"/>
</dbReference>
<comment type="function">
    <text evidence="10">Critical mediator, in cooperation with CASP4, of endoplasmic reticulum-stress induced apoptosis. Required or the activation of CASP4 following endoplasmic reticulum stress.</text>
</comment>
<evidence type="ECO:0000256" key="4">
    <source>
        <dbReference type="ARBA" id="ARBA00022692"/>
    </source>
</evidence>
<keyword evidence="4" id="KW-0812">Transmembrane</keyword>
<comment type="subunit">
    <text evidence="3">Constitutively interacts with CASP4; required for the localization of procaspase 4 to the ER.</text>
</comment>
<evidence type="ECO:0000256" key="8">
    <source>
        <dbReference type="ARBA" id="ARBA00023136"/>
    </source>
</evidence>
<dbReference type="GO" id="GO:0005794">
    <property type="term" value="C:Golgi apparatus"/>
    <property type="evidence" value="ECO:0007669"/>
    <property type="project" value="TreeGrafter"/>
</dbReference>
<keyword evidence="9" id="KW-0325">Glycoprotein</keyword>
<keyword evidence="6" id="KW-0256">Endoplasmic reticulum</keyword>
<feature type="compositionally biased region" description="Low complexity" evidence="11">
    <location>
        <begin position="40"/>
        <end position="53"/>
    </location>
</feature>
<keyword evidence="7" id="KW-1133">Transmembrane helix</keyword>
<evidence type="ECO:0000313" key="12">
    <source>
        <dbReference type="EMBL" id="KAK9118052.1"/>
    </source>
</evidence>
<evidence type="ECO:0000256" key="11">
    <source>
        <dbReference type="SAM" id="MobiDB-lite"/>
    </source>
</evidence>
<dbReference type="PANTHER" id="PTHR13448:SF0">
    <property type="entry name" value="TRANSMEMBRANE PROTEIN 214"/>
    <property type="match status" value="1"/>
</dbReference>
<name>A0AAP0INZ9_9MAGN</name>
<keyword evidence="13" id="KW-1185">Reference proteome</keyword>
<proteinExistence type="inferred from homology"/>
<evidence type="ECO:0000256" key="1">
    <source>
        <dbReference type="ARBA" id="ARBA00004477"/>
    </source>
</evidence>
<evidence type="ECO:0000256" key="6">
    <source>
        <dbReference type="ARBA" id="ARBA00022824"/>
    </source>
</evidence>
<gene>
    <name evidence="12" type="ORF">Scep_016145</name>
</gene>
<evidence type="ECO:0008006" key="14">
    <source>
        <dbReference type="Google" id="ProtNLM"/>
    </source>
</evidence>
<comment type="similarity">
    <text evidence="2">Belongs to the TMEM214 family.</text>
</comment>
<evidence type="ECO:0000256" key="5">
    <source>
        <dbReference type="ARBA" id="ARBA00022703"/>
    </source>
</evidence>
<evidence type="ECO:0000256" key="10">
    <source>
        <dbReference type="ARBA" id="ARBA00024938"/>
    </source>
</evidence>
<evidence type="ECO:0000256" key="7">
    <source>
        <dbReference type="ARBA" id="ARBA00022989"/>
    </source>
</evidence>
<comment type="caution">
    <text evidence="12">The sequence shown here is derived from an EMBL/GenBank/DDBJ whole genome shotgun (WGS) entry which is preliminary data.</text>
</comment>
<reference evidence="12 13" key="1">
    <citation type="submission" date="2024-01" db="EMBL/GenBank/DDBJ databases">
        <title>Genome assemblies of Stephania.</title>
        <authorList>
            <person name="Yang L."/>
        </authorList>
    </citation>
    <scope>NUCLEOTIDE SEQUENCE [LARGE SCALE GENOMIC DNA]</scope>
    <source>
        <strain evidence="12">JXDWG</strain>
        <tissue evidence="12">Leaf</tissue>
    </source>
</reference>
<evidence type="ECO:0000256" key="2">
    <source>
        <dbReference type="ARBA" id="ARBA00007984"/>
    </source>
</evidence>
<comment type="subcellular location">
    <subcellularLocation>
        <location evidence="1">Endoplasmic reticulum membrane</location>
        <topology evidence="1">Multi-pass membrane protein</topology>
    </subcellularLocation>
</comment>
<dbReference type="GO" id="GO:0005789">
    <property type="term" value="C:endoplasmic reticulum membrane"/>
    <property type="evidence" value="ECO:0007669"/>
    <property type="project" value="UniProtKB-SubCell"/>
</dbReference>